<protein>
    <submittedName>
        <fullName evidence="1">Uncharacterized protein</fullName>
    </submittedName>
</protein>
<gene>
    <name evidence="1" type="ORF">WN51_04068</name>
</gene>
<accession>A0A0N0U327</accession>
<dbReference type="EMBL" id="KQ435922">
    <property type="protein sequence ID" value="KOX68582.1"/>
    <property type="molecule type" value="Genomic_DNA"/>
</dbReference>
<evidence type="ECO:0000313" key="1">
    <source>
        <dbReference type="EMBL" id="KOX68582.1"/>
    </source>
</evidence>
<reference evidence="1 2" key="1">
    <citation type="submission" date="2015-07" db="EMBL/GenBank/DDBJ databases">
        <title>The genome of Melipona quadrifasciata.</title>
        <authorList>
            <person name="Pan H."/>
            <person name="Kapheim K."/>
        </authorList>
    </citation>
    <scope>NUCLEOTIDE SEQUENCE [LARGE SCALE GENOMIC DNA]</scope>
    <source>
        <strain evidence="1">0111107301</strain>
        <tissue evidence="1">Whole body</tissue>
    </source>
</reference>
<keyword evidence="2" id="KW-1185">Reference proteome</keyword>
<name>A0A0N0U327_9HYME</name>
<dbReference type="Proteomes" id="UP000053105">
    <property type="component" value="Unassembled WGS sequence"/>
</dbReference>
<evidence type="ECO:0000313" key="2">
    <source>
        <dbReference type="Proteomes" id="UP000053105"/>
    </source>
</evidence>
<proteinExistence type="predicted"/>
<organism evidence="1 2">
    <name type="scientific">Melipona quadrifasciata</name>
    <dbReference type="NCBI Taxonomy" id="166423"/>
    <lineage>
        <taxon>Eukaryota</taxon>
        <taxon>Metazoa</taxon>
        <taxon>Ecdysozoa</taxon>
        <taxon>Arthropoda</taxon>
        <taxon>Hexapoda</taxon>
        <taxon>Insecta</taxon>
        <taxon>Pterygota</taxon>
        <taxon>Neoptera</taxon>
        <taxon>Endopterygota</taxon>
        <taxon>Hymenoptera</taxon>
        <taxon>Apocrita</taxon>
        <taxon>Aculeata</taxon>
        <taxon>Apoidea</taxon>
        <taxon>Anthophila</taxon>
        <taxon>Apidae</taxon>
        <taxon>Melipona</taxon>
    </lineage>
</organism>
<dbReference type="AlphaFoldDB" id="A0A0N0U327"/>
<sequence>MIVKIIFVEIHDVETMCYCSSTCEKHRSKISGNDLRHELFVQNERIMFLEKFGRMSVS</sequence>